<name>A0A8X6H738_TRICU</name>
<organism evidence="1 2">
    <name type="scientific">Trichonephila clavata</name>
    <name type="common">Joro spider</name>
    <name type="synonym">Nephila clavata</name>
    <dbReference type="NCBI Taxonomy" id="2740835"/>
    <lineage>
        <taxon>Eukaryota</taxon>
        <taxon>Metazoa</taxon>
        <taxon>Ecdysozoa</taxon>
        <taxon>Arthropoda</taxon>
        <taxon>Chelicerata</taxon>
        <taxon>Arachnida</taxon>
        <taxon>Araneae</taxon>
        <taxon>Araneomorphae</taxon>
        <taxon>Entelegynae</taxon>
        <taxon>Araneoidea</taxon>
        <taxon>Nephilidae</taxon>
        <taxon>Trichonephila</taxon>
    </lineage>
</organism>
<proteinExistence type="predicted"/>
<keyword evidence="2" id="KW-1185">Reference proteome</keyword>
<evidence type="ECO:0000313" key="2">
    <source>
        <dbReference type="Proteomes" id="UP000887116"/>
    </source>
</evidence>
<sequence length="94" mass="10300">MIGSKRRFVCGFSLNKNFLNGVMITELSGGNGFSPIVDGNAFQIGEEKFSRLWIPNNAALVRIRNDGMGRFLLIGGINHVLVLGMDLKGREGVF</sequence>
<dbReference type="EMBL" id="BMAO01037513">
    <property type="protein sequence ID" value="GFR18227.1"/>
    <property type="molecule type" value="Genomic_DNA"/>
</dbReference>
<gene>
    <name evidence="1" type="ORF">TNCT_627561</name>
</gene>
<dbReference type="AlphaFoldDB" id="A0A8X6H738"/>
<protein>
    <submittedName>
        <fullName evidence="1">Uncharacterized protein</fullName>
    </submittedName>
</protein>
<dbReference type="Proteomes" id="UP000887116">
    <property type="component" value="Unassembled WGS sequence"/>
</dbReference>
<reference evidence="1" key="1">
    <citation type="submission" date="2020-07" db="EMBL/GenBank/DDBJ databases">
        <title>Multicomponent nature underlies the extraordinary mechanical properties of spider dragline silk.</title>
        <authorList>
            <person name="Kono N."/>
            <person name="Nakamura H."/>
            <person name="Mori M."/>
            <person name="Yoshida Y."/>
            <person name="Ohtoshi R."/>
            <person name="Malay A.D."/>
            <person name="Moran D.A.P."/>
            <person name="Tomita M."/>
            <person name="Numata K."/>
            <person name="Arakawa K."/>
        </authorList>
    </citation>
    <scope>NUCLEOTIDE SEQUENCE</scope>
</reference>
<comment type="caution">
    <text evidence="1">The sequence shown here is derived from an EMBL/GenBank/DDBJ whole genome shotgun (WGS) entry which is preliminary data.</text>
</comment>
<evidence type="ECO:0000313" key="1">
    <source>
        <dbReference type="EMBL" id="GFR18227.1"/>
    </source>
</evidence>
<accession>A0A8X6H738</accession>